<feature type="region of interest" description="Disordered" evidence="5">
    <location>
        <begin position="218"/>
        <end position="286"/>
    </location>
</feature>
<evidence type="ECO:0000313" key="7">
    <source>
        <dbReference type="Proteomes" id="UP001222932"/>
    </source>
</evidence>
<dbReference type="GO" id="GO:0005655">
    <property type="term" value="C:nucleolar ribonuclease P complex"/>
    <property type="evidence" value="ECO:0007669"/>
    <property type="project" value="TreeGrafter"/>
</dbReference>
<dbReference type="PANTHER" id="PTHR14742:SF0">
    <property type="entry name" value="RIBONUCLEASE P PROTEIN SUBUNIT P21"/>
    <property type="match status" value="1"/>
</dbReference>
<keyword evidence="1" id="KW-0819">tRNA processing</keyword>
<feature type="region of interest" description="Disordered" evidence="5">
    <location>
        <begin position="171"/>
        <end position="197"/>
    </location>
</feature>
<accession>A0AAD3U0C3</accession>
<keyword evidence="3" id="KW-0862">Zinc</keyword>
<proteinExistence type="inferred from homology"/>
<dbReference type="AlphaFoldDB" id="A0AAD3U0C3"/>
<feature type="compositionally biased region" description="Basic and acidic residues" evidence="5">
    <location>
        <begin position="262"/>
        <end position="275"/>
    </location>
</feature>
<evidence type="ECO:0000256" key="1">
    <source>
        <dbReference type="ARBA" id="ARBA00022694"/>
    </source>
</evidence>
<reference evidence="6" key="1">
    <citation type="journal article" date="2023" name="BMC Genomics">
        <title>Chromosome-level genome assemblies of Cutaneotrichosporon spp. (Trichosporonales, Basidiomycota) reveal imbalanced evolution between nucleotide sequences and chromosome synteny.</title>
        <authorList>
            <person name="Kobayashi Y."/>
            <person name="Kayamori A."/>
            <person name="Aoki K."/>
            <person name="Shiwa Y."/>
            <person name="Matsutani M."/>
            <person name="Fujita N."/>
            <person name="Sugita T."/>
            <person name="Iwasaki W."/>
            <person name="Tanaka N."/>
            <person name="Takashima M."/>
        </authorList>
    </citation>
    <scope>NUCLEOTIDE SEQUENCE</scope>
    <source>
        <strain evidence="6">HIS016</strain>
    </source>
</reference>
<organism evidence="6 7">
    <name type="scientific">Cutaneotrichosporon spelunceum</name>
    <dbReference type="NCBI Taxonomy" id="1672016"/>
    <lineage>
        <taxon>Eukaryota</taxon>
        <taxon>Fungi</taxon>
        <taxon>Dikarya</taxon>
        <taxon>Basidiomycota</taxon>
        <taxon>Agaricomycotina</taxon>
        <taxon>Tremellomycetes</taxon>
        <taxon>Trichosporonales</taxon>
        <taxon>Trichosporonaceae</taxon>
        <taxon>Cutaneotrichosporon</taxon>
    </lineage>
</organism>
<keyword evidence="7" id="KW-1185">Reference proteome</keyword>
<sequence>MVRKQNGPALPNRDHLERAHFTLQASVFLQELASSASSSSSPDPKGKGRAKADFARLAQTNMRSFRRWTVHNLVKLDPSVKHALCACNTVLVPGLSARVRVRPSAAHGNVVHTTCGCGHRVGVPAAPCGPSAGPSAGEETLAEGSLDGPVRAARRARLARKVPFHRRERADVDEELEDDKPKGKKKGKAQAGPVKEGHVLWAGSERVSGWGVLCDEPHGHDRQLGGADVSRREAPVQMQPEAHTTQPEQKRQQKKQQKQVKCQKEGKQKHDKALTPEELEELANNG</sequence>
<feature type="compositionally biased region" description="Basic and acidic residues" evidence="5">
    <location>
        <begin position="218"/>
        <end position="234"/>
    </location>
</feature>
<evidence type="ECO:0000313" key="6">
    <source>
        <dbReference type="EMBL" id="GMK59914.1"/>
    </source>
</evidence>
<gene>
    <name evidence="6" type="ORF">CspeluHIS016_0901310</name>
</gene>
<reference evidence="6" key="2">
    <citation type="submission" date="2023-06" db="EMBL/GenBank/DDBJ databases">
        <authorList>
            <person name="Kobayashi Y."/>
            <person name="Kayamori A."/>
            <person name="Aoki K."/>
            <person name="Shiwa Y."/>
            <person name="Fujita N."/>
            <person name="Sugita T."/>
            <person name="Iwasaki W."/>
            <person name="Tanaka N."/>
            <person name="Takashima M."/>
        </authorList>
    </citation>
    <scope>NUCLEOTIDE SEQUENCE</scope>
    <source>
        <strain evidence="6">HIS016</strain>
    </source>
</reference>
<comment type="caution">
    <text evidence="6">The sequence shown here is derived from an EMBL/GenBank/DDBJ whole genome shotgun (WGS) entry which is preliminary data.</text>
</comment>
<dbReference type="GO" id="GO:0046872">
    <property type="term" value="F:metal ion binding"/>
    <property type="evidence" value="ECO:0007669"/>
    <property type="project" value="UniProtKB-KW"/>
</dbReference>
<evidence type="ECO:0000256" key="3">
    <source>
        <dbReference type="ARBA" id="ARBA00022833"/>
    </source>
</evidence>
<evidence type="ECO:0000256" key="4">
    <source>
        <dbReference type="ARBA" id="ARBA00038402"/>
    </source>
</evidence>
<dbReference type="EMBL" id="BTCM01000009">
    <property type="protein sequence ID" value="GMK59914.1"/>
    <property type="molecule type" value="Genomic_DNA"/>
</dbReference>
<protein>
    <recommendedName>
        <fullName evidence="8">Rpr2-domain-containing protein</fullName>
    </recommendedName>
</protein>
<dbReference type="GO" id="GO:0008033">
    <property type="term" value="P:tRNA processing"/>
    <property type="evidence" value="ECO:0007669"/>
    <property type="project" value="UniProtKB-KW"/>
</dbReference>
<dbReference type="Proteomes" id="UP001222932">
    <property type="component" value="Unassembled WGS sequence"/>
</dbReference>
<evidence type="ECO:0000256" key="5">
    <source>
        <dbReference type="SAM" id="MobiDB-lite"/>
    </source>
</evidence>
<keyword evidence="2" id="KW-0479">Metal-binding</keyword>
<evidence type="ECO:0000256" key="2">
    <source>
        <dbReference type="ARBA" id="ARBA00022723"/>
    </source>
</evidence>
<evidence type="ECO:0008006" key="8">
    <source>
        <dbReference type="Google" id="ProtNLM"/>
    </source>
</evidence>
<dbReference type="Gene3D" id="6.20.50.20">
    <property type="match status" value="1"/>
</dbReference>
<comment type="similarity">
    <text evidence="4">Belongs to the eukaryotic/archaeal RNase P protein component 4 family.</text>
</comment>
<feature type="compositionally biased region" description="Acidic residues" evidence="5">
    <location>
        <begin position="277"/>
        <end position="286"/>
    </location>
</feature>
<dbReference type="InterPro" id="IPR007175">
    <property type="entry name" value="Rpr2/Snm1/Rpp21"/>
</dbReference>
<dbReference type="Pfam" id="PF04032">
    <property type="entry name" value="Rpr2"/>
    <property type="match status" value="1"/>
</dbReference>
<dbReference type="PANTHER" id="PTHR14742">
    <property type="entry name" value="RIBONUCLEASE P SUBUNIT P21"/>
    <property type="match status" value="1"/>
</dbReference>
<name>A0AAD3U0C3_9TREE</name>